<dbReference type="Pfam" id="PF01590">
    <property type="entry name" value="GAF"/>
    <property type="match status" value="1"/>
</dbReference>
<dbReference type="CDD" id="cd18773">
    <property type="entry name" value="PDC1_HK_sensor"/>
    <property type="match status" value="1"/>
</dbReference>
<dbReference type="EMBL" id="JAMPKX010000002">
    <property type="protein sequence ID" value="MEP0946175.1"/>
    <property type="molecule type" value="Genomic_DNA"/>
</dbReference>
<dbReference type="Gene3D" id="1.10.287.950">
    <property type="entry name" value="Methyl-accepting chemotaxis protein"/>
    <property type="match status" value="1"/>
</dbReference>
<keyword evidence="4" id="KW-0472">Membrane</keyword>
<organism evidence="8 9">
    <name type="scientific">Leptolyngbya subtilissima DQ-A4</name>
    <dbReference type="NCBI Taxonomy" id="2933933"/>
    <lineage>
        <taxon>Bacteria</taxon>
        <taxon>Bacillati</taxon>
        <taxon>Cyanobacteriota</taxon>
        <taxon>Cyanophyceae</taxon>
        <taxon>Leptolyngbyales</taxon>
        <taxon>Leptolyngbyaceae</taxon>
        <taxon>Leptolyngbya group</taxon>
        <taxon>Leptolyngbya</taxon>
    </lineage>
</organism>
<evidence type="ECO:0000313" key="9">
    <source>
        <dbReference type="Proteomes" id="UP001482513"/>
    </source>
</evidence>
<dbReference type="CDD" id="cd11386">
    <property type="entry name" value="MCP_signal"/>
    <property type="match status" value="1"/>
</dbReference>
<keyword evidence="4" id="KW-0812">Transmembrane</keyword>
<dbReference type="RefSeq" id="WP_190695333.1">
    <property type="nucleotide sequence ID" value="NZ_JAMPKX010000002.1"/>
</dbReference>
<feature type="domain" description="Methyl-accepting transducer" evidence="6">
    <location>
        <begin position="710"/>
        <end position="949"/>
    </location>
</feature>
<dbReference type="SUPFAM" id="SSF58104">
    <property type="entry name" value="Methyl-accepting chemotaxis protein (MCP) signaling domain"/>
    <property type="match status" value="1"/>
</dbReference>
<dbReference type="InterPro" id="IPR004089">
    <property type="entry name" value="MCPsignal_dom"/>
</dbReference>
<sequence>MTQVPSLSHPRQQPLTVEANSVGGANFGKAQPQNAIRQYFAGRSLRQQLLSTVLPLSLLPLLIGGLITYALTQGRTRATITQDLQGQAVLTSENVGLNLLEQTAFAQVFAQNPLILDKVRRDRRLTANLKLLQKPEATLETQFIVTKQLATNPAFNDYLSQTVEIKQFAEIIVTEANGLNVGYNSIPGDFVQAGEDWWERAKSDGFWFGQPGYDASTLQVGLDFSQAIRDPNSNEFLGAVKFFINTAALEFEQLNEYLVNAGIQGSQQVQLLEPSSNYVLATFSEQGQEAALTPRSLNLVGGEVVSKLATAITQAAQAEVAPNDLQQQLNSAFPVRNLEVSAVSTADSAESLVANFSYQGKQYSLATVPRLNWVAIASMDIAEIRAAGRENLITLGLLGLVLGGVAALLTRTVAQQISSPLNALAGNAQEVSQGNLDVQADLVGSSEAQTLAQTFNELVVRVRGFLREQTLNTRRANLAAAITGAKIVDSAELLPVYERLVSEARDILASDRVVIYQFNPDWSGAIVAESVEANWPSALEQQLGDPCIPAETRAKYEAEGILLENNVANAAFHPEHQALLQNLQVKSILGVPIVGQGRLYGLLITHHCQAVHPWQEAEISFLKQLGLQLGLVMERVNLIERTRNLAEEQRQIKEGLQRSALQLLMDVDPVSKGNLTVRAQVTEDEIGTLADSYNATIASLRKIVVQVQDASRQVAATTDVNQTSVHDLAESANQQAQAMLAALDRVQEMASSVRLVATNAEKAEAAVLEAEQTVAQGDDAMNRTVDGILAIRETVADTAKKVKRLGESSQKISNVVNLISGFAAQTNMLALNASIEASRAGEGGKGFAVVAEEVRELARQSAEATTEIEKLVASIQTETNAVVTAMETGTEQVVTGTQLVNEARQSLNQITAVSRQISALVAAIADATVVQTQASAVVSETITSAATTASQNSTAANQVSDSFAQLRSVAQVLQEEVGRFKVG</sequence>
<dbReference type="SUPFAM" id="SSF158472">
    <property type="entry name" value="HAMP domain-like"/>
    <property type="match status" value="1"/>
</dbReference>
<dbReference type="InterPro" id="IPR003660">
    <property type="entry name" value="HAMP_dom"/>
</dbReference>
<dbReference type="SMART" id="SM00283">
    <property type="entry name" value="MA"/>
    <property type="match status" value="1"/>
</dbReference>
<name>A0ABV0K120_9CYAN</name>
<dbReference type="PROSITE" id="PS50111">
    <property type="entry name" value="CHEMOTAXIS_TRANSDUC_2"/>
    <property type="match status" value="1"/>
</dbReference>
<dbReference type="CDD" id="cd06225">
    <property type="entry name" value="HAMP"/>
    <property type="match status" value="2"/>
</dbReference>
<dbReference type="SMART" id="SM00304">
    <property type="entry name" value="HAMP"/>
    <property type="match status" value="2"/>
</dbReference>
<evidence type="ECO:0000259" key="7">
    <source>
        <dbReference type="PROSITE" id="PS50885"/>
    </source>
</evidence>
<dbReference type="PROSITE" id="PS50046">
    <property type="entry name" value="PHYTOCHROME_2"/>
    <property type="match status" value="1"/>
</dbReference>
<dbReference type="InterPro" id="IPR029016">
    <property type="entry name" value="GAF-like_dom_sf"/>
</dbReference>
<keyword evidence="9" id="KW-1185">Reference proteome</keyword>
<dbReference type="SUPFAM" id="SSF55781">
    <property type="entry name" value="GAF domain-like"/>
    <property type="match status" value="1"/>
</dbReference>
<dbReference type="InterPro" id="IPR003018">
    <property type="entry name" value="GAF"/>
</dbReference>
<keyword evidence="1 3" id="KW-0807">Transducer</keyword>
<evidence type="ECO:0000256" key="3">
    <source>
        <dbReference type="PROSITE-ProRule" id="PRU00284"/>
    </source>
</evidence>
<evidence type="ECO:0000259" key="6">
    <source>
        <dbReference type="PROSITE" id="PS50111"/>
    </source>
</evidence>
<accession>A0ABV0K120</accession>
<feature type="domain" description="HAMP" evidence="7">
    <location>
        <begin position="670"/>
        <end position="705"/>
    </location>
</feature>
<comment type="similarity">
    <text evidence="2">Belongs to the methyl-accepting chemotaxis (MCP) protein family.</text>
</comment>
<dbReference type="Pfam" id="PF00015">
    <property type="entry name" value="MCPsignal"/>
    <property type="match status" value="1"/>
</dbReference>
<reference evidence="8 9" key="1">
    <citation type="submission" date="2022-04" db="EMBL/GenBank/DDBJ databases">
        <title>Positive selection, recombination, and allopatry shape intraspecific diversity of widespread and dominant cyanobacteria.</title>
        <authorList>
            <person name="Wei J."/>
            <person name="Shu W."/>
            <person name="Hu C."/>
        </authorList>
    </citation>
    <scope>NUCLEOTIDE SEQUENCE [LARGE SCALE GENOMIC DNA]</scope>
    <source>
        <strain evidence="8 9">DQ-A4</strain>
    </source>
</reference>
<comment type="caution">
    <text evidence="8">The sequence shown here is derived from an EMBL/GenBank/DDBJ whole genome shotgun (WGS) entry which is preliminary data.</text>
</comment>
<dbReference type="SMART" id="SM00065">
    <property type="entry name" value="GAF"/>
    <property type="match status" value="1"/>
</dbReference>
<evidence type="ECO:0000313" key="8">
    <source>
        <dbReference type="EMBL" id="MEP0946175.1"/>
    </source>
</evidence>
<dbReference type="Gene3D" id="6.10.340.10">
    <property type="match status" value="1"/>
</dbReference>
<gene>
    <name evidence="8" type="ORF">NC992_04775</name>
</gene>
<dbReference type="Gene3D" id="3.30.450.40">
    <property type="match status" value="1"/>
</dbReference>
<keyword evidence="4" id="KW-1133">Transmembrane helix</keyword>
<dbReference type="InterPro" id="IPR016132">
    <property type="entry name" value="Phyto_chromo_attachment"/>
</dbReference>
<dbReference type="PANTHER" id="PTHR32089">
    <property type="entry name" value="METHYL-ACCEPTING CHEMOTAXIS PROTEIN MCPB"/>
    <property type="match status" value="1"/>
</dbReference>
<protein>
    <submittedName>
        <fullName evidence="8">Methyl-accepting chemotaxis protein</fullName>
    </submittedName>
</protein>
<feature type="transmembrane region" description="Helical" evidence="4">
    <location>
        <begin position="49"/>
        <end position="71"/>
    </location>
</feature>
<evidence type="ECO:0000256" key="4">
    <source>
        <dbReference type="SAM" id="Phobius"/>
    </source>
</evidence>
<proteinExistence type="inferred from homology"/>
<dbReference type="Proteomes" id="UP001482513">
    <property type="component" value="Unassembled WGS sequence"/>
</dbReference>
<evidence type="ECO:0000256" key="1">
    <source>
        <dbReference type="ARBA" id="ARBA00023224"/>
    </source>
</evidence>
<feature type="transmembrane region" description="Helical" evidence="4">
    <location>
        <begin position="392"/>
        <end position="410"/>
    </location>
</feature>
<dbReference type="PROSITE" id="PS50885">
    <property type="entry name" value="HAMP"/>
    <property type="match status" value="2"/>
</dbReference>
<dbReference type="PANTHER" id="PTHR32089:SF114">
    <property type="entry name" value="METHYL-ACCEPTING CHEMOTAXIS PROTEIN MCPB"/>
    <property type="match status" value="1"/>
</dbReference>
<dbReference type="Pfam" id="PF00672">
    <property type="entry name" value="HAMP"/>
    <property type="match status" value="2"/>
</dbReference>
<evidence type="ECO:0000256" key="2">
    <source>
        <dbReference type="ARBA" id="ARBA00029447"/>
    </source>
</evidence>
<feature type="domain" description="HAMP" evidence="7">
    <location>
        <begin position="415"/>
        <end position="467"/>
    </location>
</feature>
<feature type="domain" description="Phytochrome chromophore attachment site" evidence="5">
    <location>
        <begin position="492"/>
        <end position="628"/>
    </location>
</feature>
<evidence type="ECO:0000259" key="5">
    <source>
        <dbReference type="PROSITE" id="PS50046"/>
    </source>
</evidence>